<dbReference type="CDD" id="cd18785">
    <property type="entry name" value="SF2_C"/>
    <property type="match status" value="1"/>
</dbReference>
<feature type="region of interest" description="Disordered" evidence="1">
    <location>
        <begin position="115"/>
        <end position="145"/>
    </location>
</feature>
<dbReference type="Pfam" id="PF04851">
    <property type="entry name" value="ResIII"/>
    <property type="match status" value="1"/>
</dbReference>
<evidence type="ECO:0000313" key="5">
    <source>
        <dbReference type="Proteomes" id="UP000483035"/>
    </source>
</evidence>
<gene>
    <name evidence="4" type="ORF">GR212_19280</name>
</gene>
<dbReference type="SUPFAM" id="SSF52540">
    <property type="entry name" value="P-loop containing nucleoside triphosphate hydrolases"/>
    <property type="match status" value="1"/>
</dbReference>
<keyword evidence="4" id="KW-0378">Hydrolase</keyword>
<dbReference type="InterPro" id="IPR027417">
    <property type="entry name" value="P-loop_NTPase"/>
</dbReference>
<dbReference type="InterPro" id="IPR014001">
    <property type="entry name" value="Helicase_ATP-bd"/>
</dbReference>
<keyword evidence="2" id="KW-0472">Membrane</keyword>
<accession>A0A6L9U8J3</accession>
<feature type="compositionally biased region" description="Basic and acidic residues" evidence="1">
    <location>
        <begin position="130"/>
        <end position="145"/>
    </location>
</feature>
<organism evidence="4 5">
    <name type="scientific">Rhizobium lusitanum</name>
    <dbReference type="NCBI Taxonomy" id="293958"/>
    <lineage>
        <taxon>Bacteria</taxon>
        <taxon>Pseudomonadati</taxon>
        <taxon>Pseudomonadota</taxon>
        <taxon>Alphaproteobacteria</taxon>
        <taxon>Hyphomicrobiales</taxon>
        <taxon>Rhizobiaceae</taxon>
        <taxon>Rhizobium/Agrobacterium group</taxon>
        <taxon>Rhizobium</taxon>
    </lineage>
</organism>
<feature type="domain" description="Helicase ATP-binding" evidence="3">
    <location>
        <begin position="21"/>
        <end position="214"/>
    </location>
</feature>
<keyword evidence="2" id="KW-1133">Transmembrane helix</keyword>
<dbReference type="SMART" id="SM00487">
    <property type="entry name" value="DEXDc"/>
    <property type="match status" value="1"/>
</dbReference>
<dbReference type="PANTHER" id="PTHR47396:SF1">
    <property type="entry name" value="ATP-DEPENDENT HELICASE IRC3-RELATED"/>
    <property type="match status" value="1"/>
</dbReference>
<dbReference type="GO" id="GO:0004386">
    <property type="term" value="F:helicase activity"/>
    <property type="evidence" value="ECO:0007669"/>
    <property type="project" value="UniProtKB-KW"/>
</dbReference>
<dbReference type="AlphaFoldDB" id="A0A6L9U8J3"/>
<feature type="compositionally biased region" description="Acidic residues" evidence="1">
    <location>
        <begin position="115"/>
        <end position="129"/>
    </location>
</feature>
<evidence type="ECO:0000256" key="2">
    <source>
        <dbReference type="SAM" id="Phobius"/>
    </source>
</evidence>
<dbReference type="GO" id="GO:0016787">
    <property type="term" value="F:hydrolase activity"/>
    <property type="evidence" value="ECO:0007669"/>
    <property type="project" value="InterPro"/>
</dbReference>
<feature type="transmembrane region" description="Helical" evidence="2">
    <location>
        <begin position="719"/>
        <end position="739"/>
    </location>
</feature>
<keyword evidence="4" id="KW-0067">ATP-binding</keyword>
<dbReference type="EMBL" id="WUEY01000008">
    <property type="protein sequence ID" value="NEI71731.1"/>
    <property type="molecule type" value="Genomic_DNA"/>
</dbReference>
<dbReference type="InterPro" id="IPR006935">
    <property type="entry name" value="Helicase/UvrB_N"/>
</dbReference>
<dbReference type="PANTHER" id="PTHR47396">
    <property type="entry name" value="TYPE I RESTRICTION ENZYME ECOKI R PROTEIN"/>
    <property type="match status" value="1"/>
</dbReference>
<dbReference type="RefSeq" id="WP_163988361.1">
    <property type="nucleotide sequence ID" value="NZ_WUEY01000008.1"/>
</dbReference>
<dbReference type="Gene3D" id="3.40.50.300">
    <property type="entry name" value="P-loop containing nucleotide triphosphate hydrolases"/>
    <property type="match status" value="2"/>
</dbReference>
<dbReference type="GO" id="GO:0005829">
    <property type="term" value="C:cytosol"/>
    <property type="evidence" value="ECO:0007669"/>
    <property type="project" value="TreeGrafter"/>
</dbReference>
<reference evidence="4 5" key="1">
    <citation type="submission" date="2019-12" db="EMBL/GenBank/DDBJ databases">
        <title>Rhizobium genotypes associated with high levels of biological nitrogen fixation by grain legumes in a temperate-maritime cropping system.</title>
        <authorList>
            <person name="Maluk M."/>
            <person name="Francesc Ferrando Molina F."/>
            <person name="Lopez Del Egido L."/>
            <person name="Lafos M."/>
            <person name="Langarica-Fuentes A."/>
            <person name="Gebre Yohannes G."/>
            <person name="Young M.W."/>
            <person name="Martin P."/>
            <person name="Gantlett R."/>
            <person name="Kenicer G."/>
            <person name="Hawes C."/>
            <person name="Begg G.S."/>
            <person name="Quilliam R.S."/>
            <person name="Squire G.R."/>
            <person name="Poole P.S."/>
            <person name="Young P.W."/>
            <person name="Iannetta P.M."/>
            <person name="James E.K."/>
        </authorList>
    </citation>
    <scope>NUCLEOTIDE SEQUENCE [LARGE SCALE GENOMIC DNA]</scope>
    <source>
        <strain evidence="4 5">JHI1118</strain>
    </source>
</reference>
<keyword evidence="4" id="KW-0347">Helicase</keyword>
<evidence type="ECO:0000313" key="4">
    <source>
        <dbReference type="EMBL" id="NEI71731.1"/>
    </source>
</evidence>
<sequence>MKELAFQGKWRTYQQKILDNLTSLLEDDGLHIVAAPGSGKTLLGLEVMRRIGEPTLILAPSRTIRDQWAQRLCAMFLPAGASRPKWISHDIRSPGDVTIITYQALHAAFSGRVVEEEDTNVEDESLDDGENTRPSEATKRETEKHAGKIVAGLREVKVRTLVLDEAHHLRNEWWKALTTLKEALARPTVVALTATPPYDVDPQEWSRYQELCGPIDDEISVPELVLQGDLCPHQDYVYFSLPNAAEAERLARLRQDISDFVSGLSESAVFRDAILRHPWLTDPMGKTEAILDDPSFFSSMLIFLKAQNIQLPQSALDILGVKVHDVPTLSLRWMEVLLNGVFYGHRNDFEAAEQVIGSQQSRLRQIGGLERSKVRLVDQKSIQKLLASSASKLNSILDIVRLESASMGDDLRMVILSDYIRREALPAEPGNLRPIDRMGVVPIFEILRRSGFKHLSLGILTGSLVVIPASSKGILGKIAASLGIDASNIRYQELAFDAGFVSVEIIGGGNSDIVHIITQLFAQGGIKVLVGTQALLGEGWDAPCVNTLILANTVGSYVLSNQMRGRAIRIDAMNPEKASNIWHLAAIDPEKLKWSNSHPLSPMAADGSVSHSSDVVTVDLGSDFDALKRRFHAFEGLSFDTPPVIKSGFQRLAPAMAMQKMLSLHDVNRTMEQRASDRKSLKTLWQIALRGNSAAPRMREILQSNYVPKGLFHWKTAKYLLVESLALGGLILSSISHLFRVRFHSFEEMVPFLFAICCVLAVVCLPQTLKASFLLLRNGSLESRMRQVGIAVVETLHHMEVIRTDLRQLVVHAALDDSGVIFCQLEGATAVERSYFLEAMREILVSTQNPRYILVRPSMLWWLRRTDFHAVPSMIGQKKENAEYFAQLWNRYVGYSELVYTRNPEGRLKLLQYRTKSFASAFTREIDRFSRWE</sequence>
<dbReference type="PROSITE" id="PS51192">
    <property type="entry name" value="HELICASE_ATP_BIND_1"/>
    <property type="match status" value="1"/>
</dbReference>
<feature type="transmembrane region" description="Helical" evidence="2">
    <location>
        <begin position="751"/>
        <end position="776"/>
    </location>
</feature>
<name>A0A6L9U8J3_9HYPH</name>
<dbReference type="GO" id="GO:0003677">
    <property type="term" value="F:DNA binding"/>
    <property type="evidence" value="ECO:0007669"/>
    <property type="project" value="InterPro"/>
</dbReference>
<dbReference type="InterPro" id="IPR050742">
    <property type="entry name" value="Helicase_Restrict-Modif_Enz"/>
</dbReference>
<evidence type="ECO:0000259" key="3">
    <source>
        <dbReference type="PROSITE" id="PS51192"/>
    </source>
</evidence>
<proteinExistence type="predicted"/>
<dbReference type="GO" id="GO:0005524">
    <property type="term" value="F:ATP binding"/>
    <property type="evidence" value="ECO:0007669"/>
    <property type="project" value="InterPro"/>
</dbReference>
<evidence type="ECO:0000256" key="1">
    <source>
        <dbReference type="SAM" id="MobiDB-lite"/>
    </source>
</evidence>
<keyword evidence="4" id="KW-0547">Nucleotide-binding</keyword>
<dbReference type="Proteomes" id="UP000483035">
    <property type="component" value="Unassembled WGS sequence"/>
</dbReference>
<keyword evidence="2" id="KW-0812">Transmembrane</keyword>
<comment type="caution">
    <text evidence="4">The sequence shown here is derived from an EMBL/GenBank/DDBJ whole genome shotgun (WGS) entry which is preliminary data.</text>
</comment>
<protein>
    <submittedName>
        <fullName evidence="4">RNA helicase</fullName>
    </submittedName>
</protein>